<feature type="transmembrane region" description="Helical" evidence="9">
    <location>
        <begin position="31"/>
        <end position="48"/>
    </location>
</feature>
<dbReference type="Pfam" id="PF02518">
    <property type="entry name" value="HATPase_c"/>
    <property type="match status" value="1"/>
</dbReference>
<keyword evidence="6" id="KW-0418">Kinase</keyword>
<dbReference type="InterPro" id="IPR036890">
    <property type="entry name" value="HATPase_C_sf"/>
</dbReference>
<evidence type="ECO:0000256" key="2">
    <source>
        <dbReference type="ARBA" id="ARBA00012438"/>
    </source>
</evidence>
<evidence type="ECO:0000256" key="7">
    <source>
        <dbReference type="ARBA" id="ARBA00022840"/>
    </source>
</evidence>
<keyword evidence="3" id="KW-0597">Phosphoprotein</keyword>
<evidence type="ECO:0000259" key="12">
    <source>
        <dbReference type="Pfam" id="PF23539"/>
    </source>
</evidence>
<keyword evidence="7" id="KW-0067">ATP-binding</keyword>
<dbReference type="PANTHER" id="PTHR24421:SF10">
    <property type="entry name" value="NITRATE_NITRITE SENSOR PROTEIN NARQ"/>
    <property type="match status" value="1"/>
</dbReference>
<dbReference type="SUPFAM" id="SSF55874">
    <property type="entry name" value="ATPase domain of HSP90 chaperone/DNA topoisomerase II/histidine kinase"/>
    <property type="match status" value="1"/>
</dbReference>
<dbReference type="Gene3D" id="3.30.565.10">
    <property type="entry name" value="Histidine kinase-like ATPase, C-terminal domain"/>
    <property type="match status" value="1"/>
</dbReference>
<proteinExistence type="predicted"/>
<feature type="domain" description="DUF7134" evidence="12">
    <location>
        <begin position="2"/>
        <end position="153"/>
    </location>
</feature>
<evidence type="ECO:0000256" key="5">
    <source>
        <dbReference type="ARBA" id="ARBA00022741"/>
    </source>
</evidence>
<dbReference type="GO" id="GO:0046983">
    <property type="term" value="F:protein dimerization activity"/>
    <property type="evidence" value="ECO:0007669"/>
    <property type="project" value="InterPro"/>
</dbReference>
<dbReference type="GO" id="GO:0000155">
    <property type="term" value="F:phosphorelay sensor kinase activity"/>
    <property type="evidence" value="ECO:0007669"/>
    <property type="project" value="InterPro"/>
</dbReference>
<dbReference type="GO" id="GO:0016020">
    <property type="term" value="C:membrane"/>
    <property type="evidence" value="ECO:0007669"/>
    <property type="project" value="InterPro"/>
</dbReference>
<keyword evidence="8" id="KW-0902">Two-component regulatory system</keyword>
<feature type="domain" description="Signal transduction histidine kinase subgroup 3 dimerisation and phosphoacceptor" evidence="11">
    <location>
        <begin position="176"/>
        <end position="241"/>
    </location>
</feature>
<accession>A0A8J3ZNB3</accession>
<feature type="transmembrane region" description="Helical" evidence="9">
    <location>
        <begin position="55"/>
        <end position="71"/>
    </location>
</feature>
<keyword evidence="4" id="KW-0808">Transferase</keyword>
<evidence type="ECO:0000256" key="1">
    <source>
        <dbReference type="ARBA" id="ARBA00000085"/>
    </source>
</evidence>
<keyword evidence="9" id="KW-1133">Transmembrane helix</keyword>
<reference evidence="13" key="1">
    <citation type="submission" date="2021-01" db="EMBL/GenBank/DDBJ databases">
        <title>Whole genome shotgun sequence of Virgisporangium ochraceum NBRC 16418.</title>
        <authorList>
            <person name="Komaki H."/>
            <person name="Tamura T."/>
        </authorList>
    </citation>
    <scope>NUCLEOTIDE SEQUENCE</scope>
    <source>
        <strain evidence="13">NBRC 16418</strain>
    </source>
</reference>
<dbReference type="InterPro" id="IPR055558">
    <property type="entry name" value="DUF7134"/>
</dbReference>
<keyword evidence="9" id="KW-0812">Transmembrane</keyword>
<dbReference type="InterPro" id="IPR011712">
    <property type="entry name" value="Sig_transdc_His_kin_sub3_dim/P"/>
</dbReference>
<dbReference type="EC" id="2.7.13.3" evidence="2"/>
<evidence type="ECO:0000259" key="10">
    <source>
        <dbReference type="Pfam" id="PF02518"/>
    </source>
</evidence>
<comment type="catalytic activity">
    <reaction evidence="1">
        <text>ATP + protein L-histidine = ADP + protein N-phospho-L-histidine.</text>
        <dbReference type="EC" id="2.7.13.3"/>
    </reaction>
</comment>
<keyword evidence="5" id="KW-0547">Nucleotide-binding</keyword>
<keyword evidence="9" id="KW-0472">Membrane</keyword>
<feature type="transmembrane region" description="Helical" evidence="9">
    <location>
        <begin position="7"/>
        <end position="25"/>
    </location>
</feature>
<dbReference type="Proteomes" id="UP000635606">
    <property type="component" value="Unassembled WGS sequence"/>
</dbReference>
<evidence type="ECO:0000256" key="6">
    <source>
        <dbReference type="ARBA" id="ARBA00022777"/>
    </source>
</evidence>
<evidence type="ECO:0000259" key="11">
    <source>
        <dbReference type="Pfam" id="PF07730"/>
    </source>
</evidence>
<evidence type="ECO:0000256" key="4">
    <source>
        <dbReference type="ARBA" id="ARBA00022679"/>
    </source>
</evidence>
<dbReference type="Pfam" id="PF23539">
    <property type="entry name" value="DUF7134"/>
    <property type="match status" value="1"/>
</dbReference>
<dbReference type="EMBL" id="BOPH01000023">
    <property type="protein sequence ID" value="GIJ67217.1"/>
    <property type="molecule type" value="Genomic_DNA"/>
</dbReference>
<feature type="domain" description="Histidine kinase/HSP90-like ATPase" evidence="10">
    <location>
        <begin position="288"/>
        <end position="374"/>
    </location>
</feature>
<evidence type="ECO:0000313" key="13">
    <source>
        <dbReference type="EMBL" id="GIJ67217.1"/>
    </source>
</evidence>
<organism evidence="13 14">
    <name type="scientific">Virgisporangium ochraceum</name>
    <dbReference type="NCBI Taxonomy" id="65505"/>
    <lineage>
        <taxon>Bacteria</taxon>
        <taxon>Bacillati</taxon>
        <taxon>Actinomycetota</taxon>
        <taxon>Actinomycetes</taxon>
        <taxon>Micromonosporales</taxon>
        <taxon>Micromonosporaceae</taxon>
        <taxon>Virgisporangium</taxon>
    </lineage>
</organism>
<dbReference type="RefSeq" id="WP_203927175.1">
    <property type="nucleotide sequence ID" value="NZ_BOPH01000023.1"/>
</dbReference>
<dbReference type="Pfam" id="PF07730">
    <property type="entry name" value="HisKA_3"/>
    <property type="match status" value="1"/>
</dbReference>
<dbReference type="PANTHER" id="PTHR24421">
    <property type="entry name" value="NITRATE/NITRITE SENSOR PROTEIN NARX-RELATED"/>
    <property type="match status" value="1"/>
</dbReference>
<dbReference type="InterPro" id="IPR050482">
    <property type="entry name" value="Sensor_HK_TwoCompSys"/>
</dbReference>
<keyword evidence="14" id="KW-1185">Reference proteome</keyword>
<dbReference type="AlphaFoldDB" id="A0A8J3ZNB3"/>
<feature type="transmembrane region" description="Helical" evidence="9">
    <location>
        <begin position="130"/>
        <end position="148"/>
    </location>
</feature>
<evidence type="ECO:0000313" key="14">
    <source>
        <dbReference type="Proteomes" id="UP000635606"/>
    </source>
</evidence>
<name>A0A8J3ZNB3_9ACTN</name>
<dbReference type="Gene3D" id="1.20.5.1930">
    <property type="match status" value="1"/>
</dbReference>
<dbReference type="InterPro" id="IPR003594">
    <property type="entry name" value="HATPase_dom"/>
</dbReference>
<gene>
    <name evidence="13" type="ORF">Voc01_021340</name>
</gene>
<comment type="caution">
    <text evidence="13">The sequence shown here is derived from an EMBL/GenBank/DDBJ whole genome shotgun (WGS) entry which is preliminary data.</text>
</comment>
<evidence type="ECO:0000256" key="9">
    <source>
        <dbReference type="SAM" id="Phobius"/>
    </source>
</evidence>
<protein>
    <recommendedName>
        <fullName evidence="2">histidine kinase</fullName>
        <ecNumber evidence="2">2.7.13.3</ecNumber>
    </recommendedName>
</protein>
<dbReference type="CDD" id="cd16917">
    <property type="entry name" value="HATPase_UhpB-NarQ-NarX-like"/>
    <property type="match status" value="1"/>
</dbReference>
<evidence type="ECO:0000256" key="3">
    <source>
        <dbReference type="ARBA" id="ARBA00022553"/>
    </source>
</evidence>
<dbReference type="GO" id="GO:0005524">
    <property type="term" value="F:ATP binding"/>
    <property type="evidence" value="ECO:0007669"/>
    <property type="project" value="UniProtKB-KW"/>
</dbReference>
<sequence>MRRPTPVDVVLAVGTFGVFTLPVLIRGTGHGPVAAVAVLGAAVSVPLLARRTAPVAVLVAVTLALVVAVFADVRFTPFVSNAGPALGIAVLTVAERLPRGASLRVCGACVGLLTAAEVVAMTLPRETEQNAIQLMLAVPAWLVGYALGSRRRAEARLRVEEDLRAKESERRIRAEERLRVSADVHDIVSHTLSMIAVRSGVARMVLDKRPDEAREALSSIETASRSALNDLRAVLSSLREAPPVGGPAVERPALSDVRSLVDRMRGDGYPVTLVLPADATAPPLVAESAYRIVQEALTNVVRHAGRVPASVEVSRDADGLTVAVTNGPGSTGAGPGSGLGLTGMRDRVALHDGTVEAGPLADGGFALRVHFPLRQAEGDRGA</sequence>
<evidence type="ECO:0000256" key="8">
    <source>
        <dbReference type="ARBA" id="ARBA00023012"/>
    </source>
</evidence>